<gene>
    <name evidence="2" type="ORF">NDK43_10580</name>
</gene>
<dbReference type="EMBL" id="JAMQCR010000001">
    <property type="protein sequence ID" value="MCM2532748.1"/>
    <property type="molecule type" value="Genomic_DNA"/>
</dbReference>
<dbReference type="InterPro" id="IPR006059">
    <property type="entry name" value="SBP"/>
</dbReference>
<dbReference type="PANTHER" id="PTHR43649:SF12">
    <property type="entry name" value="DIACETYLCHITOBIOSE BINDING PROTEIN DASA"/>
    <property type="match status" value="1"/>
</dbReference>
<dbReference type="PROSITE" id="PS51257">
    <property type="entry name" value="PROKAR_LIPOPROTEIN"/>
    <property type="match status" value="1"/>
</dbReference>
<evidence type="ECO:0000256" key="1">
    <source>
        <dbReference type="SAM" id="SignalP"/>
    </source>
</evidence>
<dbReference type="Gene3D" id="3.40.190.10">
    <property type="entry name" value="Periplasmic binding protein-like II"/>
    <property type="match status" value="2"/>
</dbReference>
<feature type="signal peptide" evidence="1">
    <location>
        <begin position="1"/>
        <end position="25"/>
    </location>
</feature>
<comment type="caution">
    <text evidence="2">The sequence shown here is derived from an EMBL/GenBank/DDBJ whole genome shotgun (WGS) entry which is preliminary data.</text>
</comment>
<organism evidence="2 3">
    <name type="scientific">Neobacillus pocheonensis</name>
    <dbReference type="NCBI Taxonomy" id="363869"/>
    <lineage>
        <taxon>Bacteria</taxon>
        <taxon>Bacillati</taxon>
        <taxon>Bacillota</taxon>
        <taxon>Bacilli</taxon>
        <taxon>Bacillales</taxon>
        <taxon>Bacillaceae</taxon>
        <taxon>Neobacillus</taxon>
    </lineage>
</organism>
<proteinExistence type="predicted"/>
<dbReference type="Proteomes" id="UP001523262">
    <property type="component" value="Unassembled WGS sequence"/>
</dbReference>
<dbReference type="InterPro" id="IPR050490">
    <property type="entry name" value="Bact_solute-bd_prot1"/>
</dbReference>
<dbReference type="PANTHER" id="PTHR43649">
    <property type="entry name" value="ARABINOSE-BINDING PROTEIN-RELATED"/>
    <property type="match status" value="1"/>
</dbReference>
<evidence type="ECO:0000313" key="2">
    <source>
        <dbReference type="EMBL" id="MCM2532748.1"/>
    </source>
</evidence>
<accession>A0ABT0WAZ5</accession>
<name>A0ABT0WAZ5_9BACI</name>
<keyword evidence="1" id="KW-0732">Signal</keyword>
<sequence>MAISLKKSKLTKAIMALSISSVLLSACSTEQKQSVAGTKAKPNNEIRILAGVVGGKNDEEQKLFVQEIEKKTGLKVDMVKPPANYDQKLLTSMSSGDQYDLVYLNTPDMDVLVNQGALTKLNDDIKKSKVLSDTSIISNSDWKAISYKGGSIYGVYNKADQGTMPVLRKDWLDKLGLKEPKTLDEFYTVLKAFKEKDPDGDGQNDTYGLTLAGLFDIQPFMSAVGVKSEYVIDNNGKRTIPYATEAAVPVYEWLAKLYKEGILDPNFLTNDTTKMRNLFMSNRVGMDTDWDAWVGLYNNTLKQRDPKTTFQAEGIPGVSGPNGIMLTLGDPSLWAIPANAKNPEGAIKFLEFWHSQAGNLLSTLGVEGYDYTVKNGKYELTEAGKAAGMDHGVIFPNNSHFKNPIGFLPGVAEAHKVVTDNNATNQIATKDWPNAQKIVDNYAFKAIMGTMPATEAVKQMHDELKAANLIDQ</sequence>
<protein>
    <submittedName>
        <fullName evidence="2">Extracellular solute-binding protein</fullName>
    </submittedName>
</protein>
<evidence type="ECO:0000313" key="3">
    <source>
        <dbReference type="Proteomes" id="UP001523262"/>
    </source>
</evidence>
<feature type="chain" id="PRO_5046939444" evidence="1">
    <location>
        <begin position="26"/>
        <end position="472"/>
    </location>
</feature>
<dbReference type="SUPFAM" id="SSF53850">
    <property type="entry name" value="Periplasmic binding protein-like II"/>
    <property type="match status" value="1"/>
</dbReference>
<keyword evidence="3" id="KW-1185">Reference proteome</keyword>
<reference evidence="2 3" key="1">
    <citation type="submission" date="2022-06" db="EMBL/GenBank/DDBJ databases">
        <authorList>
            <person name="Jeon C.O."/>
        </authorList>
    </citation>
    <scope>NUCLEOTIDE SEQUENCE [LARGE SCALE GENOMIC DNA]</scope>
    <source>
        <strain evidence="2 3">KCTC 13943</strain>
    </source>
</reference>
<dbReference type="Pfam" id="PF01547">
    <property type="entry name" value="SBP_bac_1"/>
    <property type="match status" value="1"/>
</dbReference>